<dbReference type="RefSeq" id="WP_022968110.1">
    <property type="nucleotide sequence ID" value="NZ_ATVD01000001.1"/>
</dbReference>
<evidence type="ECO:0000313" key="2">
    <source>
        <dbReference type="EMBL" id="KFN41411.1"/>
    </source>
</evidence>
<organism evidence="2 3">
    <name type="scientific">Arenimonas oryziterrae DSM 21050 = YC6267</name>
    <dbReference type="NCBI Taxonomy" id="1121015"/>
    <lineage>
        <taxon>Bacteria</taxon>
        <taxon>Pseudomonadati</taxon>
        <taxon>Pseudomonadota</taxon>
        <taxon>Gammaproteobacteria</taxon>
        <taxon>Lysobacterales</taxon>
        <taxon>Lysobacteraceae</taxon>
        <taxon>Arenimonas</taxon>
    </lineage>
</organism>
<name>A0A091APX2_9GAMM</name>
<feature type="chain" id="PRO_5001870783" description="DUF4412 domain-containing protein" evidence="1">
    <location>
        <begin position="29"/>
        <end position="293"/>
    </location>
</feature>
<dbReference type="PATRIC" id="fig|1121015.4.peg.2845"/>
<keyword evidence="3" id="KW-1185">Reference proteome</keyword>
<feature type="signal peptide" evidence="1">
    <location>
        <begin position="1"/>
        <end position="28"/>
    </location>
</feature>
<evidence type="ECO:0008006" key="4">
    <source>
        <dbReference type="Google" id="ProtNLM"/>
    </source>
</evidence>
<reference evidence="2 3" key="1">
    <citation type="submission" date="2013-09" db="EMBL/GenBank/DDBJ databases">
        <title>Genome sequencing of Arenimonas oryziterrae.</title>
        <authorList>
            <person name="Chen F."/>
            <person name="Wang G."/>
        </authorList>
    </citation>
    <scope>NUCLEOTIDE SEQUENCE [LARGE SCALE GENOMIC DNA]</scope>
    <source>
        <strain evidence="2 3">YC6267</strain>
    </source>
</reference>
<sequence length="293" mass="32663">MKRAVLKRPVVNRWLIAATLLGTNAALADASLHFRVEGQCEAMMQQVQVSGSQLRMDTKTADMDVTTLFDGSEELITYLMHDKKRFHQIEVDEDALDYTGDVANSTGIYMDNQLGKIQEQLKAQCAQMRKSGLDCASMPNMEELMRTAGMAQPKIEIRDTDRRETVAGVSCEVVERWENGVRVQEDCYATPAALPIPAADQRGFSRGIITMQRYGQSFEGMSKRFAPSATQTTARPRAKDSLPLSQVCYAPDGSVRGRVTLELDTQAVDEARFAIPAGYSKYNMQEEINRESD</sequence>
<dbReference type="Proteomes" id="UP000029385">
    <property type="component" value="Unassembled WGS sequence"/>
</dbReference>
<evidence type="ECO:0000256" key="1">
    <source>
        <dbReference type="SAM" id="SignalP"/>
    </source>
</evidence>
<dbReference type="STRING" id="1121015.GCA_000420545_00449"/>
<protein>
    <recommendedName>
        <fullName evidence="4">DUF4412 domain-containing protein</fullName>
    </recommendedName>
</protein>
<dbReference type="AlphaFoldDB" id="A0A091APX2"/>
<comment type="caution">
    <text evidence="2">The sequence shown here is derived from an EMBL/GenBank/DDBJ whole genome shotgun (WGS) entry which is preliminary data.</text>
</comment>
<proteinExistence type="predicted"/>
<accession>A0A091APX2</accession>
<dbReference type="EMBL" id="AVCI01000045">
    <property type="protein sequence ID" value="KFN41411.1"/>
    <property type="molecule type" value="Genomic_DNA"/>
</dbReference>
<gene>
    <name evidence="2" type="ORF">N789_05915</name>
</gene>
<evidence type="ECO:0000313" key="3">
    <source>
        <dbReference type="Proteomes" id="UP000029385"/>
    </source>
</evidence>
<keyword evidence="1" id="KW-0732">Signal</keyword>